<evidence type="ECO:0000259" key="2">
    <source>
        <dbReference type="Pfam" id="PF01408"/>
    </source>
</evidence>
<sequence length="379" mass="39896">MGEKLGIGIVGCGNISTAYFRLAPLFRGLAVRACADISAAAAETRAAEFGARAETVEGLLGAPDVDVVINLTIPAAHFTVTKAALEAGKHVYSEKPFVLTTGEGLELRALARAKGLAVGSAPDTFLGGAHQQARALIDEGALGTITAGTAFVQSHGMEHWHPNPDFFFLPGGGPMLDLGPYYIADLVNLIGPVRRVAAMTGAATPTRTIAVEGPRKGETIPVETPTTVQALLEFASGAHVMVNTSWDVWAHRHGQPIELYGTEGTLFVPDPNWFGGKLEIGGRDGEVREVTPWDHPFGVPNDTRPGGTFANYRAAGLADMAAAILEGRDARCGLDRALHAIDVMSAIMRSGETGEFVTLETTCTRPEPLDPEAARALLA</sequence>
<dbReference type="InterPro" id="IPR055170">
    <property type="entry name" value="GFO_IDH_MocA-like_dom"/>
</dbReference>
<dbReference type="Gene3D" id="3.40.50.720">
    <property type="entry name" value="NAD(P)-binding Rossmann-like Domain"/>
    <property type="match status" value="1"/>
</dbReference>
<dbReference type="Gene3D" id="3.30.360.10">
    <property type="entry name" value="Dihydrodipicolinate Reductase, domain 2"/>
    <property type="match status" value="1"/>
</dbReference>
<accession>A0A501WMJ2</accession>
<dbReference type="InterPro" id="IPR050463">
    <property type="entry name" value="Gfo/Idh/MocA_oxidrdct_glycsds"/>
</dbReference>
<evidence type="ECO:0000259" key="3">
    <source>
        <dbReference type="Pfam" id="PF22725"/>
    </source>
</evidence>
<comment type="caution">
    <text evidence="4">The sequence shown here is derived from an EMBL/GenBank/DDBJ whole genome shotgun (WGS) entry which is preliminary data.</text>
</comment>
<reference evidence="4 5" key="1">
    <citation type="submission" date="2019-06" db="EMBL/GenBank/DDBJ databases">
        <title>A novel bacterium of genus Amaricoccus, isolated from marine sediment.</title>
        <authorList>
            <person name="Huang H."/>
            <person name="Mo K."/>
            <person name="Hu Y."/>
        </authorList>
    </citation>
    <scope>NUCLEOTIDE SEQUENCE [LARGE SCALE GENOMIC DNA]</scope>
    <source>
        <strain evidence="4 5">HB172011</strain>
    </source>
</reference>
<dbReference type="Pfam" id="PF01408">
    <property type="entry name" value="GFO_IDH_MocA"/>
    <property type="match status" value="1"/>
</dbReference>
<proteinExistence type="predicted"/>
<evidence type="ECO:0000313" key="4">
    <source>
        <dbReference type="EMBL" id="TPE49560.1"/>
    </source>
</evidence>
<dbReference type="Proteomes" id="UP000319255">
    <property type="component" value="Unassembled WGS sequence"/>
</dbReference>
<evidence type="ECO:0000256" key="1">
    <source>
        <dbReference type="ARBA" id="ARBA00023002"/>
    </source>
</evidence>
<protein>
    <submittedName>
        <fullName evidence="4">Gfo/Idh/MocA family oxidoreductase</fullName>
    </submittedName>
</protein>
<dbReference type="AlphaFoldDB" id="A0A501WMJ2"/>
<dbReference type="InterPro" id="IPR000683">
    <property type="entry name" value="Gfo/Idh/MocA-like_OxRdtase_N"/>
</dbReference>
<dbReference type="SUPFAM" id="SSF51735">
    <property type="entry name" value="NAD(P)-binding Rossmann-fold domains"/>
    <property type="match status" value="1"/>
</dbReference>
<evidence type="ECO:0000313" key="5">
    <source>
        <dbReference type="Proteomes" id="UP000319255"/>
    </source>
</evidence>
<gene>
    <name evidence="4" type="ORF">FJM51_14360</name>
</gene>
<dbReference type="SUPFAM" id="SSF55347">
    <property type="entry name" value="Glyceraldehyde-3-phosphate dehydrogenase-like, C-terminal domain"/>
    <property type="match status" value="1"/>
</dbReference>
<dbReference type="EMBL" id="VFRP01000014">
    <property type="protein sequence ID" value="TPE49560.1"/>
    <property type="molecule type" value="Genomic_DNA"/>
</dbReference>
<dbReference type="RefSeq" id="WP_140454824.1">
    <property type="nucleotide sequence ID" value="NZ_VFRP01000014.1"/>
</dbReference>
<keyword evidence="1" id="KW-0560">Oxidoreductase</keyword>
<organism evidence="4 5">
    <name type="scientific">Amaricoccus solimangrovi</name>
    <dbReference type="NCBI Taxonomy" id="2589815"/>
    <lineage>
        <taxon>Bacteria</taxon>
        <taxon>Pseudomonadati</taxon>
        <taxon>Pseudomonadota</taxon>
        <taxon>Alphaproteobacteria</taxon>
        <taxon>Rhodobacterales</taxon>
        <taxon>Paracoccaceae</taxon>
        <taxon>Amaricoccus</taxon>
    </lineage>
</organism>
<dbReference type="InterPro" id="IPR036291">
    <property type="entry name" value="NAD(P)-bd_dom_sf"/>
</dbReference>
<dbReference type="Pfam" id="PF22725">
    <property type="entry name" value="GFO_IDH_MocA_C3"/>
    <property type="match status" value="1"/>
</dbReference>
<dbReference type="PANTHER" id="PTHR43818">
    <property type="entry name" value="BCDNA.GH03377"/>
    <property type="match status" value="1"/>
</dbReference>
<feature type="domain" description="GFO/IDH/MocA-like oxidoreductase" evidence="3">
    <location>
        <begin position="130"/>
        <end position="266"/>
    </location>
</feature>
<dbReference type="GO" id="GO:0016491">
    <property type="term" value="F:oxidoreductase activity"/>
    <property type="evidence" value="ECO:0007669"/>
    <property type="project" value="UniProtKB-KW"/>
</dbReference>
<keyword evidence="5" id="KW-1185">Reference proteome</keyword>
<name>A0A501WMJ2_9RHOB</name>
<dbReference type="OrthoDB" id="9776544at2"/>
<dbReference type="PANTHER" id="PTHR43818:SF11">
    <property type="entry name" value="BCDNA.GH03377"/>
    <property type="match status" value="1"/>
</dbReference>
<dbReference type="GO" id="GO:0000166">
    <property type="term" value="F:nucleotide binding"/>
    <property type="evidence" value="ECO:0007669"/>
    <property type="project" value="InterPro"/>
</dbReference>
<feature type="domain" description="Gfo/Idh/MocA-like oxidoreductase N-terminal" evidence="2">
    <location>
        <begin position="6"/>
        <end position="118"/>
    </location>
</feature>